<sequence length="189" mass="21076">MYEVFESETGVFVSLKEEYKSYYLTVFATVNMQGQEITQVIEYDPGIFGNMSIPMEGMTPEGNMMKLDYTHLGVIISKLPFNVITPGSFVKAYGVNFVLKEIPVETKDVMYAFVGNTKENIKGLSCISLKFITNISNFREDFMNDIAFESSGETTELYPVANGLSYHYGNLVQVVDGVVTSVLANNDIS</sequence>
<proteinExistence type="predicted"/>
<evidence type="ECO:0000313" key="1">
    <source>
        <dbReference type="EMBL" id="MBD7946326.1"/>
    </source>
</evidence>
<gene>
    <name evidence="1" type="ORF">H9650_19680</name>
</gene>
<accession>A0ABR8REY4</accession>
<dbReference type="Proteomes" id="UP000640786">
    <property type="component" value="Unassembled WGS sequence"/>
</dbReference>
<evidence type="ECO:0000313" key="2">
    <source>
        <dbReference type="Proteomes" id="UP000640786"/>
    </source>
</evidence>
<dbReference type="RefSeq" id="WP_154310988.1">
    <property type="nucleotide sequence ID" value="NZ_JACSQO010000017.1"/>
</dbReference>
<keyword evidence="2" id="KW-1185">Reference proteome</keyword>
<protein>
    <submittedName>
        <fullName evidence="1">Uncharacterized protein</fullName>
    </submittedName>
</protein>
<comment type="caution">
    <text evidence="1">The sequence shown here is derived from an EMBL/GenBank/DDBJ whole genome shotgun (WGS) entry which is preliminary data.</text>
</comment>
<reference evidence="1 2" key="1">
    <citation type="submission" date="2020-08" db="EMBL/GenBank/DDBJ databases">
        <title>A Genomic Blueprint of the Chicken Gut Microbiome.</title>
        <authorList>
            <person name="Gilroy R."/>
            <person name="Ravi A."/>
            <person name="Getino M."/>
            <person name="Pursley I."/>
            <person name="Horton D.L."/>
            <person name="Alikhan N.-F."/>
            <person name="Baker D."/>
            <person name="Gharbi K."/>
            <person name="Hall N."/>
            <person name="Watson M."/>
            <person name="Adriaenssens E.M."/>
            <person name="Foster-Nyarko E."/>
            <person name="Jarju S."/>
            <person name="Secka A."/>
            <person name="Antonio M."/>
            <person name="Oren A."/>
            <person name="Chaudhuri R."/>
            <person name="La Ragione R.M."/>
            <person name="Hildebrand F."/>
            <person name="Pallen M.J."/>
        </authorList>
    </citation>
    <scope>NUCLEOTIDE SEQUENCE [LARGE SCALE GENOMIC DNA]</scope>
    <source>
        <strain evidence="1 2">Sa2BUA9</strain>
    </source>
</reference>
<organism evidence="1 2">
    <name type="scientific">Psychrobacillus faecigallinarum</name>
    <dbReference type="NCBI Taxonomy" id="2762235"/>
    <lineage>
        <taxon>Bacteria</taxon>
        <taxon>Bacillati</taxon>
        <taxon>Bacillota</taxon>
        <taxon>Bacilli</taxon>
        <taxon>Bacillales</taxon>
        <taxon>Bacillaceae</taxon>
        <taxon>Psychrobacillus</taxon>
    </lineage>
</organism>
<dbReference type="EMBL" id="JACSQO010000017">
    <property type="protein sequence ID" value="MBD7946326.1"/>
    <property type="molecule type" value="Genomic_DNA"/>
</dbReference>
<name>A0ABR8REY4_9BACI</name>